<dbReference type="InterPro" id="IPR050796">
    <property type="entry name" value="SCF_F-box_component"/>
</dbReference>
<dbReference type="AlphaFoldDB" id="A0A022QBB0"/>
<dbReference type="KEGG" id="egt:105972060"/>
<evidence type="ECO:0000313" key="2">
    <source>
        <dbReference type="EMBL" id="EYU24909.1"/>
    </source>
</evidence>
<dbReference type="SUPFAM" id="SSF81383">
    <property type="entry name" value="F-box domain"/>
    <property type="match status" value="1"/>
</dbReference>
<dbReference type="eggNOG" id="ENOG502QVMN">
    <property type="taxonomic scope" value="Eukaryota"/>
</dbReference>
<dbReference type="EMBL" id="KI632106">
    <property type="protein sequence ID" value="EYU24909.1"/>
    <property type="molecule type" value="Genomic_DNA"/>
</dbReference>
<dbReference type="NCBIfam" id="TIGR01640">
    <property type="entry name" value="F_box_assoc_1"/>
    <property type="match status" value="1"/>
</dbReference>
<dbReference type="PANTHER" id="PTHR31672:SF10">
    <property type="entry name" value="F-BOX DOMAIN-CONTAINING PROTEIN"/>
    <property type="match status" value="1"/>
</dbReference>
<dbReference type="InterPro" id="IPR001810">
    <property type="entry name" value="F-box_dom"/>
</dbReference>
<dbReference type="OrthoDB" id="5314306at2759"/>
<dbReference type="PROSITE" id="PS50181">
    <property type="entry name" value="FBOX"/>
    <property type="match status" value="1"/>
</dbReference>
<dbReference type="OMA" id="EFMWSQV"/>
<reference evidence="2 3" key="1">
    <citation type="journal article" date="2013" name="Proc. Natl. Acad. Sci. U.S.A.">
        <title>Fine-scale variation in meiotic recombination in Mimulus inferred from population shotgun sequencing.</title>
        <authorList>
            <person name="Hellsten U."/>
            <person name="Wright K.M."/>
            <person name="Jenkins J."/>
            <person name="Shu S."/>
            <person name="Yuan Y."/>
            <person name="Wessler S.R."/>
            <person name="Schmutz J."/>
            <person name="Willis J.H."/>
            <person name="Rokhsar D.S."/>
        </authorList>
    </citation>
    <scope>NUCLEOTIDE SEQUENCE [LARGE SCALE GENOMIC DNA]</scope>
    <source>
        <strain evidence="3">cv. DUN x IM62</strain>
    </source>
</reference>
<feature type="domain" description="F-box" evidence="1">
    <location>
        <begin position="1"/>
        <end position="45"/>
    </location>
</feature>
<proteinExistence type="predicted"/>
<name>A0A022QBB0_ERYGU</name>
<protein>
    <recommendedName>
        <fullName evidence="1">F-box domain-containing protein</fullName>
    </recommendedName>
</protein>
<dbReference type="Proteomes" id="UP000030748">
    <property type="component" value="Unassembled WGS sequence"/>
</dbReference>
<dbReference type="Pfam" id="PF00646">
    <property type="entry name" value="F-box"/>
    <property type="match status" value="1"/>
</dbReference>
<sequence length="388" mass="43479">MSDFIPTDILIEILLKLPVKSLIRFTTVAKSWRSIITSRTFIDSHISGGGNNHTLLLRRYDISDKLEHYSLLKTTKGVIFGRNSSSQLVFPFKSQNGYFRIVGCCDGLVCLLDDLFVNCSSPIVIWNPSVRNHIVLPNTTINPKEVPHIVALGFGGVASHVHKVVRLVYCRKTEDFGFVVPPLVEIYSVGTGKWKKISGVDVRLRVLEYMWNQAFLNGVVHWLAYEPIDENKTTRGSILSFHMGEEVFGEVALPDELASESVTSFCIFVIGESLGIVKYDGEATRQSCDVWFMKEYGVKESWIKLYRIGMLEHLEKVVGFLESGEALLALMNIGLVAYNPFTMLTTDLGIDGAPRSFYVDNYSESLLLLKGHVVGAAEEESSVRRIEN</sequence>
<dbReference type="SMART" id="SM00256">
    <property type="entry name" value="FBOX"/>
    <property type="match status" value="1"/>
</dbReference>
<evidence type="ECO:0000259" key="1">
    <source>
        <dbReference type="PROSITE" id="PS50181"/>
    </source>
</evidence>
<dbReference type="PANTHER" id="PTHR31672">
    <property type="entry name" value="BNACNNG10540D PROTEIN"/>
    <property type="match status" value="1"/>
</dbReference>
<dbReference type="InterPro" id="IPR036047">
    <property type="entry name" value="F-box-like_dom_sf"/>
</dbReference>
<dbReference type="STRING" id="4155.A0A022QBB0"/>
<keyword evidence="3" id="KW-1185">Reference proteome</keyword>
<dbReference type="Pfam" id="PF07734">
    <property type="entry name" value="FBA_1"/>
    <property type="match status" value="1"/>
</dbReference>
<dbReference type="InterPro" id="IPR017451">
    <property type="entry name" value="F-box-assoc_interact_dom"/>
</dbReference>
<accession>A0A022QBB0</accession>
<gene>
    <name evidence="2" type="ORF">MIMGU_mgv1a007991mg</name>
</gene>
<evidence type="ECO:0000313" key="3">
    <source>
        <dbReference type="Proteomes" id="UP000030748"/>
    </source>
</evidence>
<dbReference type="InterPro" id="IPR006527">
    <property type="entry name" value="F-box-assoc_dom_typ1"/>
</dbReference>
<dbReference type="PhylomeDB" id="A0A022QBB0"/>
<dbReference type="Gene3D" id="1.20.1280.50">
    <property type="match status" value="1"/>
</dbReference>
<dbReference type="CDD" id="cd22157">
    <property type="entry name" value="F-box_AtFBW1-like"/>
    <property type="match status" value="1"/>
</dbReference>
<organism evidence="2 3">
    <name type="scientific">Erythranthe guttata</name>
    <name type="common">Yellow monkey flower</name>
    <name type="synonym">Mimulus guttatus</name>
    <dbReference type="NCBI Taxonomy" id="4155"/>
    <lineage>
        <taxon>Eukaryota</taxon>
        <taxon>Viridiplantae</taxon>
        <taxon>Streptophyta</taxon>
        <taxon>Embryophyta</taxon>
        <taxon>Tracheophyta</taxon>
        <taxon>Spermatophyta</taxon>
        <taxon>Magnoliopsida</taxon>
        <taxon>eudicotyledons</taxon>
        <taxon>Gunneridae</taxon>
        <taxon>Pentapetalae</taxon>
        <taxon>asterids</taxon>
        <taxon>lamiids</taxon>
        <taxon>Lamiales</taxon>
        <taxon>Phrymaceae</taxon>
        <taxon>Erythranthe</taxon>
    </lineage>
</organism>